<evidence type="ECO:0000256" key="2">
    <source>
        <dbReference type="ARBA" id="ARBA00012652"/>
    </source>
</evidence>
<evidence type="ECO:0000256" key="4">
    <source>
        <dbReference type="ARBA" id="ARBA00022801"/>
    </source>
</evidence>
<evidence type="ECO:0000256" key="3">
    <source>
        <dbReference type="ARBA" id="ARBA00016512"/>
    </source>
</evidence>
<dbReference type="Gene3D" id="2.60.40.10">
    <property type="entry name" value="Immunoglobulins"/>
    <property type="match status" value="1"/>
</dbReference>
<feature type="chain" id="PRO_5021736589" description="Probable pectate lyase C" evidence="6">
    <location>
        <begin position="30"/>
        <end position="1706"/>
    </location>
</feature>
<dbReference type="Proteomes" id="UP000317429">
    <property type="component" value="Chromosome"/>
</dbReference>
<dbReference type="InterPro" id="IPR018247">
    <property type="entry name" value="EF_Hand_1_Ca_BS"/>
</dbReference>
<feature type="domain" description="Alpha-L-rhamnosidase C-terminal" evidence="10">
    <location>
        <begin position="1584"/>
        <end position="1656"/>
    </location>
</feature>
<dbReference type="Pfam" id="PF17389">
    <property type="entry name" value="Bac_rhamnosid6H"/>
    <property type="match status" value="1"/>
</dbReference>
<feature type="domain" description="Right handed beta helix" evidence="8">
    <location>
        <begin position="116"/>
        <end position="283"/>
    </location>
</feature>
<dbReference type="Gene3D" id="2.60.420.10">
    <property type="entry name" value="Maltose phosphorylase, domain 3"/>
    <property type="match status" value="1"/>
</dbReference>
<dbReference type="InterPro" id="IPR035396">
    <property type="entry name" value="Bac_rhamnosid6H"/>
</dbReference>
<keyword evidence="12" id="KW-1185">Reference proteome</keyword>
<dbReference type="Pfam" id="PF08531">
    <property type="entry name" value="Bac_rhamnosid_N"/>
    <property type="match status" value="1"/>
</dbReference>
<protein>
    <recommendedName>
        <fullName evidence="3">Probable pectate lyase C</fullName>
        <ecNumber evidence="2">3.2.1.40</ecNumber>
    </recommendedName>
</protein>
<name>A0A518DAR5_9BACT</name>
<dbReference type="InterPro" id="IPR039448">
    <property type="entry name" value="Beta_helix"/>
</dbReference>
<dbReference type="Pfam" id="PF25788">
    <property type="entry name" value="Ig_Rha78A_N"/>
    <property type="match status" value="1"/>
</dbReference>
<dbReference type="OrthoDB" id="9761045at2"/>
<gene>
    <name evidence="11" type="ORF">Pla175_19490</name>
</gene>
<dbReference type="InterPro" id="IPR013737">
    <property type="entry name" value="Bac_rhamnosid_N"/>
</dbReference>
<evidence type="ECO:0000259" key="8">
    <source>
        <dbReference type="Pfam" id="PF13229"/>
    </source>
</evidence>
<evidence type="ECO:0000256" key="5">
    <source>
        <dbReference type="SAM" id="MobiDB-lite"/>
    </source>
</evidence>
<feature type="signal peptide" evidence="6">
    <location>
        <begin position="1"/>
        <end position="29"/>
    </location>
</feature>
<dbReference type="InterPro" id="IPR011050">
    <property type="entry name" value="Pectin_lyase_fold/virulence"/>
</dbReference>
<dbReference type="Gene3D" id="1.50.10.10">
    <property type="match status" value="1"/>
</dbReference>
<evidence type="ECO:0000256" key="6">
    <source>
        <dbReference type="SAM" id="SignalP"/>
    </source>
</evidence>
<dbReference type="InterPro" id="IPR016007">
    <property type="entry name" value="Alpha_rhamnosid"/>
</dbReference>
<dbReference type="InterPro" id="IPR008928">
    <property type="entry name" value="6-hairpin_glycosidase_sf"/>
</dbReference>
<sequence precursor="true">MELVSSRSGRRLALLLACVCLQGVGHAPAATVYVAPWGDDANPGAFDQPKRNAQIALNALQPGDTLYFREGLYSLNGPLTLSKSGSPDNWITIASAPGETAVLDGALSARDDDSILEVRGQNYVKIENLRLQNSKDQGISVWKSKHVVIQNNHTYNTYGPGIGVWGDAGAQAPSQYITVWNNKVEKPNSWDAPGEHPNPAPNHPPHEGISLGRVEDFEVAYNEVWGGQKEGIDSKGPNKRGVIHHNYVHDLPRVGIYVDAWTSGIEDIEIHNNIVHDSYSSGLSGLVSINSEDNQTVDNVRVHHNLGYNIKRRIFHVNGSPLTSNVKIWNNTGLDADHGVLLTGNLQDITIENNILNNIRFQILKDDSSGTGRTIDYNLLNANPTFANASSDDYRLAPGSSAIDAGNPDPAYNDPDGSRNDIGAFYLGQTNTSWDYWLGAGWDQGAPPHPWDLNDPVGPGGADPGYEPAVLLFADDFILDPLAPGPVGRGGAAPLPTNGWAESGAWTNSAEPDAQGVVRSVARGLSGSLTRAISTEGYHNVAIELFVMQDESASYETLENVVNKSPDWGDYFELQINTGGVWETVLLDHGQWNGQNEPGASGWSGQPGSNFNLSTGFIDLPSTADDNANLQVRLITHASQPSEVWFIEYFQLRGDTVTTILAGDYNNDGQVDAADYSVWRDHYGGQAPLTNDPYGDQNLGPIGTEQYDQWRSNFGRTGQQGATSQSLATPEPRAIHLAVLLLAARFAGRHRWLATASGRRAGAWLLALCMLAFQAACPDATWATEGSKQGGSVKVTHLRCDSLENPRGIDRAEPRLAWRLEASPTQRGVQQTAYHVLVASSPETLDRGEGDLWDSGVVQSDRSISIPYAGAALRYGARCYWKVKVRLADGQWTPWSGTASWSMGPMNRGDWSAEWIGSPKSHVVVNDAPLEGEFFADPWVREEFDLPDKPTEAVIYVASIGYHELYVNGTKIGDTVLEPCVSDHSQRARYVAYDIAGALRPGKNVIGFWLGTSWSIFRPYQTPGRPDTPLVLAQADLKFPSGETIRIATDGAWKTHPSPNVLLGEWWFRNYGGEFYDAGREAPGWCDTPFDDSAWNTVRICPLELKVTAAALEPNRRVTKIEPQAIEERGENQYRIDMGVNYAGLFEIDLTGQPGDLVTLDWSEHPDERRTHNIHSAFRIGPTGKGTFQNRFNYGSGRWITIGGLRTPPKLSDARGYLVRSDFPRVGRFECSDPLLNKIYDTTCWTFENLSLGGYVVDCPQRERMGYGGDAHATTQMAVNTYGLAAFYSKWCEDWRDVQGHLPSWGLGEDAKTRPAPDEGALPYTAPTYWGGGGPIWSGICITLPWLAYRHYGDQAVLEDNFPMMQKWLAYLDSKSEDDLLLRFGGQWDFLGDWLWPGASGINGDTRESLFLNNCFWVHNLETAAKVAAALDRPEQAAQYAGRAEQVRQAIHREFFDEQSGGYVSNLQACLAIALMVDVPPSEVRPRVEHRFVDEVLIHRDGHFWGGITGGYFIFGHLLQSGRNDLAYTMVSKPDYPGWGNMMRQGATTLWESWEGHKSRLHSSYLHVGPWFMEGLAGIVPDDQHAGYKHFFVRPGLDASDSITWVRASYDSPYGEIRVAWEKIHGELRLRVTAPPNTSATLCLPIAHAARITEGGTTIEGGWITQRTPSDGQMKITIGSGEYDFVVPLADLNVRSAEKPQATSLP</sequence>
<feature type="domain" description="Bacterial alpha-L-rhamnosidase N-terminal" evidence="7">
    <location>
        <begin position="949"/>
        <end position="1117"/>
    </location>
</feature>
<evidence type="ECO:0000259" key="9">
    <source>
        <dbReference type="Pfam" id="PF17389"/>
    </source>
</evidence>
<dbReference type="PROSITE" id="PS00018">
    <property type="entry name" value="EF_HAND_1"/>
    <property type="match status" value="1"/>
</dbReference>
<evidence type="ECO:0000313" key="12">
    <source>
        <dbReference type="Proteomes" id="UP000317429"/>
    </source>
</evidence>
<dbReference type="GO" id="GO:0030596">
    <property type="term" value="F:alpha-L-rhamnosidase activity"/>
    <property type="evidence" value="ECO:0007669"/>
    <property type="project" value="UniProtKB-EC"/>
</dbReference>
<proteinExistence type="predicted"/>
<evidence type="ECO:0000256" key="1">
    <source>
        <dbReference type="ARBA" id="ARBA00001445"/>
    </source>
</evidence>
<dbReference type="InterPro" id="IPR013783">
    <property type="entry name" value="Ig-like_fold"/>
</dbReference>
<dbReference type="PANTHER" id="PTHR33307">
    <property type="entry name" value="ALPHA-RHAMNOSIDASE (EUROFUNG)"/>
    <property type="match status" value="1"/>
</dbReference>
<dbReference type="KEGG" id="pnd:Pla175_19490"/>
<dbReference type="SUPFAM" id="SSF51126">
    <property type="entry name" value="Pectin lyase-like"/>
    <property type="match status" value="1"/>
</dbReference>
<comment type="catalytic activity">
    <reaction evidence="1">
        <text>Hydrolysis of terminal non-reducing alpha-L-rhamnose residues in alpha-L-rhamnosides.</text>
        <dbReference type="EC" id="3.2.1.40"/>
    </reaction>
</comment>
<feature type="region of interest" description="Disordered" evidence="5">
    <location>
        <begin position="187"/>
        <end position="209"/>
    </location>
</feature>
<dbReference type="PANTHER" id="PTHR33307:SF6">
    <property type="entry name" value="ALPHA-RHAMNOSIDASE (EUROFUNG)-RELATED"/>
    <property type="match status" value="1"/>
</dbReference>
<dbReference type="RefSeq" id="WP_145283626.1">
    <property type="nucleotide sequence ID" value="NZ_CP036291.1"/>
</dbReference>
<dbReference type="InterPro" id="IPR012334">
    <property type="entry name" value="Pectin_lyas_fold"/>
</dbReference>
<feature type="domain" description="Alpha-L-rhamnosidase six-hairpin glycosidase" evidence="9">
    <location>
        <begin position="1225"/>
        <end position="1574"/>
    </location>
</feature>
<dbReference type="InterPro" id="IPR006626">
    <property type="entry name" value="PbH1"/>
</dbReference>
<keyword evidence="6" id="KW-0732">Signal</keyword>
<dbReference type="Gene3D" id="2.60.120.260">
    <property type="entry name" value="Galactose-binding domain-like"/>
    <property type="match status" value="2"/>
</dbReference>
<dbReference type="EMBL" id="CP036291">
    <property type="protein sequence ID" value="QDU88571.1"/>
    <property type="molecule type" value="Genomic_DNA"/>
</dbReference>
<dbReference type="Pfam" id="PF17390">
    <property type="entry name" value="Bac_rhamnosid_C"/>
    <property type="match status" value="1"/>
</dbReference>
<evidence type="ECO:0000259" key="7">
    <source>
        <dbReference type="Pfam" id="PF08531"/>
    </source>
</evidence>
<dbReference type="SUPFAM" id="SSF48208">
    <property type="entry name" value="Six-hairpin glycosidases"/>
    <property type="match status" value="1"/>
</dbReference>
<dbReference type="EC" id="3.2.1.40" evidence="2"/>
<dbReference type="GO" id="GO:0005975">
    <property type="term" value="P:carbohydrate metabolic process"/>
    <property type="evidence" value="ECO:0007669"/>
    <property type="project" value="InterPro"/>
</dbReference>
<accession>A0A518DAR5</accession>
<dbReference type="Gene3D" id="2.160.20.10">
    <property type="entry name" value="Single-stranded right-handed beta-helix, Pectin lyase-like"/>
    <property type="match status" value="1"/>
</dbReference>
<dbReference type="InterPro" id="IPR012341">
    <property type="entry name" value="6hp_glycosidase-like_sf"/>
</dbReference>
<dbReference type="SMART" id="SM00710">
    <property type="entry name" value="PbH1"/>
    <property type="match status" value="8"/>
</dbReference>
<dbReference type="InterPro" id="IPR035398">
    <property type="entry name" value="Bac_rhamnosid_C"/>
</dbReference>
<dbReference type="Pfam" id="PF13229">
    <property type="entry name" value="Beta_helix"/>
    <property type="match status" value="1"/>
</dbReference>
<evidence type="ECO:0000259" key="10">
    <source>
        <dbReference type="Pfam" id="PF17390"/>
    </source>
</evidence>
<reference evidence="11 12" key="1">
    <citation type="submission" date="2019-02" db="EMBL/GenBank/DDBJ databases">
        <title>Deep-cultivation of Planctomycetes and their phenomic and genomic characterization uncovers novel biology.</title>
        <authorList>
            <person name="Wiegand S."/>
            <person name="Jogler M."/>
            <person name="Boedeker C."/>
            <person name="Pinto D."/>
            <person name="Vollmers J."/>
            <person name="Rivas-Marin E."/>
            <person name="Kohn T."/>
            <person name="Peeters S.H."/>
            <person name="Heuer A."/>
            <person name="Rast P."/>
            <person name="Oberbeckmann S."/>
            <person name="Bunk B."/>
            <person name="Jeske O."/>
            <person name="Meyerdierks A."/>
            <person name="Storesund J.E."/>
            <person name="Kallscheuer N."/>
            <person name="Luecker S."/>
            <person name="Lage O.M."/>
            <person name="Pohl T."/>
            <person name="Merkel B.J."/>
            <person name="Hornburger P."/>
            <person name="Mueller R.-W."/>
            <person name="Bruemmer F."/>
            <person name="Labrenz M."/>
            <person name="Spormann A.M."/>
            <person name="Op den Camp H."/>
            <person name="Overmann J."/>
            <person name="Amann R."/>
            <person name="Jetten M.S.M."/>
            <person name="Mascher T."/>
            <person name="Medema M.H."/>
            <person name="Devos D.P."/>
            <person name="Kaster A.-K."/>
            <person name="Ovreas L."/>
            <person name="Rohde M."/>
            <person name="Galperin M.Y."/>
            <person name="Jogler C."/>
        </authorList>
    </citation>
    <scope>NUCLEOTIDE SEQUENCE [LARGE SCALE GENOMIC DNA]</scope>
    <source>
        <strain evidence="11 12">Pla175</strain>
    </source>
</reference>
<evidence type="ECO:0000313" key="11">
    <source>
        <dbReference type="EMBL" id="QDU88571.1"/>
    </source>
</evidence>
<organism evidence="11 12">
    <name type="scientific">Pirellulimonas nuda</name>
    <dbReference type="NCBI Taxonomy" id="2528009"/>
    <lineage>
        <taxon>Bacteria</taxon>
        <taxon>Pseudomonadati</taxon>
        <taxon>Planctomycetota</taxon>
        <taxon>Planctomycetia</taxon>
        <taxon>Pirellulales</taxon>
        <taxon>Lacipirellulaceae</taxon>
        <taxon>Pirellulimonas</taxon>
    </lineage>
</organism>
<keyword evidence="4" id="KW-0378">Hydrolase</keyword>